<dbReference type="PANTHER" id="PTHR40051">
    <property type="entry name" value="IG HYPOTHETICAL 15966"/>
    <property type="match status" value="1"/>
</dbReference>
<dbReference type="InterPro" id="IPR014962">
    <property type="entry name" value="YolD"/>
</dbReference>
<evidence type="ECO:0008006" key="3">
    <source>
        <dbReference type="Google" id="ProtNLM"/>
    </source>
</evidence>
<protein>
    <recommendedName>
        <fullName evidence="3">YolD-like protein</fullName>
    </recommendedName>
</protein>
<accession>A0A1V0UXC4</accession>
<dbReference type="Proteomes" id="UP000192727">
    <property type="component" value="Chromosome"/>
</dbReference>
<name>A0A1V0UXC4_9BACL</name>
<sequence>MSKKLTGNGLWESSRMMLPEHREQLLEQRRELKKHAKPLLDEQRLEELSTILNYALATKHKVRFTVYDVYEDQHIAGVLIKYDPFTRSLGVISEANKAMHIMLENIIDVRLE</sequence>
<dbReference type="Pfam" id="PF08863">
    <property type="entry name" value="YolD"/>
    <property type="match status" value="1"/>
</dbReference>
<dbReference type="RefSeq" id="WP_083041245.1">
    <property type="nucleotide sequence ID" value="NZ_CP020557.1"/>
</dbReference>
<gene>
    <name evidence="1" type="ORF">B7C51_21450</name>
</gene>
<evidence type="ECO:0000313" key="2">
    <source>
        <dbReference type="Proteomes" id="UP000192727"/>
    </source>
</evidence>
<evidence type="ECO:0000313" key="1">
    <source>
        <dbReference type="EMBL" id="ARF69853.1"/>
    </source>
</evidence>
<dbReference type="PANTHER" id="PTHR40051:SF1">
    <property type="entry name" value="YOLD-LIKE FAMILY PROTEIN"/>
    <property type="match status" value="1"/>
</dbReference>
<proteinExistence type="predicted"/>
<organism evidence="1 2">
    <name type="scientific">Paenibacillus larvae subsp. pulvifaciens</name>
    <dbReference type="NCBI Taxonomy" id="1477"/>
    <lineage>
        <taxon>Bacteria</taxon>
        <taxon>Bacillati</taxon>
        <taxon>Bacillota</taxon>
        <taxon>Bacilli</taxon>
        <taxon>Bacillales</taxon>
        <taxon>Paenibacillaceae</taxon>
        <taxon>Paenibacillus</taxon>
    </lineage>
</organism>
<reference evidence="1 2" key="1">
    <citation type="submission" date="2017-03" db="EMBL/GenBank/DDBJ databases">
        <title>Paenibacillus larvae genome sequencing.</title>
        <authorList>
            <person name="Dingman D.W."/>
        </authorList>
    </citation>
    <scope>NUCLEOTIDE SEQUENCE [LARGE SCALE GENOMIC DNA]</scope>
    <source>
        <strain evidence="1 2">SAG 10367</strain>
    </source>
</reference>
<dbReference type="AlphaFoldDB" id="A0A1V0UXC4"/>
<dbReference type="EMBL" id="CP020557">
    <property type="protein sequence ID" value="ARF69853.1"/>
    <property type="molecule type" value="Genomic_DNA"/>
</dbReference>